<accession>A0A2Z7CCJ4</accession>
<protein>
    <recommendedName>
        <fullName evidence="4">Dystroglycan-like</fullName>
    </recommendedName>
</protein>
<evidence type="ECO:0000256" key="1">
    <source>
        <dbReference type="SAM" id="MobiDB-lite"/>
    </source>
</evidence>
<dbReference type="AlphaFoldDB" id="A0A2Z7CCJ4"/>
<evidence type="ECO:0000313" key="3">
    <source>
        <dbReference type="Proteomes" id="UP000250235"/>
    </source>
</evidence>
<sequence length="971" mass="108483">MASAFITNALQVNFDSVLGISDNDEMVNMFKALESTGLRGFLGCPSVLYEHELEQFFDTALVQDGDITCIVFGKYVAIPEDRFEGIFNLPTEGLTDLSEVPNNLVLQARTLFSKSSVPVQFSCKKRLMKYEFRLLNDILANSITVKAGSFDAVTHERFLMMTAIHFGIKVNWSKILFEVLKEMVDRTTKRSKGFAAQICVLLKGDPTVTLGEAKTFPPLKILSTKMVNTYVSTNKTIDARGETDEPEVAKVAIVKKKSVSKKRSVSTAIKDTAAVQLETAAPAVKKKRTTTGKAASKKRDLGIVSVAPEAIPIQIIESFSALPAERPPAPKRKALRKSLGCQQMMELETTTKIDDVDMIIEQILADTAQMETDVRETYVEGQVEKRSVETERMINVTVDEFAALDFHVFTNEAERLVETGSDIEDEMETAMKEESEPLSKVLETSVSPTPDDESLSIEEHLAQIPDGMMLPSLTSADPTKIKFCSGVEIRGVEAGDWYKTNLPKIAATDKGKKPLEKPNTVKGHPTREQFQLICGDIEFLILLREKVITKMTSFFHYFSLRNLKAMHSSTGRQKPVEPNENSWAEMDKIIQFNVARRTNLISGQPTTAIDQQTLDLLSAAHQQAVRNLLNQMRTHGLKWTRSFSSMLFEEPNIERGFFIPGSHKTIFSTCWIRNLRKVEGSWLVEEGYDRVVCRCTNCVSSNWPSLPDRIFVGDLSPICLFFEPVQVGSFNFCTDLVPVGSVVGDYSIPRRVVDYVSYRIQIIDVISVHSSDSSSSSTSSSQNQLNSRVNSPMNEETSANQIDFLVDTPLDEETPVTQISLPAVDTTDVTEYLSQLRASITRLSVNQLKTSSKIGDLQNHLLFKIENLEKAFKEDLSNQETKEIQALKKYFTDFQQNTESGIAHVSSQLSEIIAHINRVIMTKRGKVAAVFRSRLQMIEAEEVMVVVVVAEVSRQEKEEAVDLSREIGDIG</sequence>
<keyword evidence="3" id="KW-1185">Reference proteome</keyword>
<evidence type="ECO:0008006" key="4">
    <source>
        <dbReference type="Google" id="ProtNLM"/>
    </source>
</evidence>
<reference evidence="2 3" key="1">
    <citation type="journal article" date="2015" name="Proc. Natl. Acad. Sci. U.S.A.">
        <title>The resurrection genome of Boea hygrometrica: A blueprint for survival of dehydration.</title>
        <authorList>
            <person name="Xiao L."/>
            <person name="Yang G."/>
            <person name="Zhang L."/>
            <person name="Yang X."/>
            <person name="Zhao S."/>
            <person name="Ji Z."/>
            <person name="Zhou Q."/>
            <person name="Hu M."/>
            <person name="Wang Y."/>
            <person name="Chen M."/>
            <person name="Xu Y."/>
            <person name="Jin H."/>
            <person name="Xiao X."/>
            <person name="Hu G."/>
            <person name="Bao F."/>
            <person name="Hu Y."/>
            <person name="Wan P."/>
            <person name="Li L."/>
            <person name="Deng X."/>
            <person name="Kuang T."/>
            <person name="Xiang C."/>
            <person name="Zhu J.K."/>
            <person name="Oliver M.J."/>
            <person name="He Y."/>
        </authorList>
    </citation>
    <scope>NUCLEOTIDE SEQUENCE [LARGE SCALE GENOMIC DNA]</scope>
    <source>
        <strain evidence="3">cv. XS01</strain>
    </source>
</reference>
<gene>
    <name evidence="2" type="ORF">F511_28370</name>
</gene>
<dbReference type="OrthoDB" id="848707at2759"/>
<feature type="region of interest" description="Disordered" evidence="1">
    <location>
        <begin position="432"/>
        <end position="453"/>
    </location>
</feature>
<organism evidence="2 3">
    <name type="scientific">Dorcoceras hygrometricum</name>
    <dbReference type="NCBI Taxonomy" id="472368"/>
    <lineage>
        <taxon>Eukaryota</taxon>
        <taxon>Viridiplantae</taxon>
        <taxon>Streptophyta</taxon>
        <taxon>Embryophyta</taxon>
        <taxon>Tracheophyta</taxon>
        <taxon>Spermatophyta</taxon>
        <taxon>Magnoliopsida</taxon>
        <taxon>eudicotyledons</taxon>
        <taxon>Gunneridae</taxon>
        <taxon>Pentapetalae</taxon>
        <taxon>asterids</taxon>
        <taxon>lamiids</taxon>
        <taxon>Lamiales</taxon>
        <taxon>Gesneriaceae</taxon>
        <taxon>Didymocarpoideae</taxon>
        <taxon>Trichosporeae</taxon>
        <taxon>Loxocarpinae</taxon>
        <taxon>Dorcoceras</taxon>
    </lineage>
</organism>
<name>A0A2Z7CCJ4_9LAMI</name>
<proteinExistence type="predicted"/>
<feature type="region of interest" description="Disordered" evidence="1">
    <location>
        <begin position="770"/>
        <end position="795"/>
    </location>
</feature>
<feature type="compositionally biased region" description="Low complexity" evidence="1">
    <location>
        <begin position="770"/>
        <end position="781"/>
    </location>
</feature>
<evidence type="ECO:0000313" key="2">
    <source>
        <dbReference type="EMBL" id="KZV44781.1"/>
    </source>
</evidence>
<dbReference type="Proteomes" id="UP000250235">
    <property type="component" value="Unassembled WGS sequence"/>
</dbReference>
<dbReference type="EMBL" id="KQ996497">
    <property type="protein sequence ID" value="KZV44781.1"/>
    <property type="molecule type" value="Genomic_DNA"/>
</dbReference>
<feature type="compositionally biased region" description="Polar residues" evidence="1">
    <location>
        <begin position="782"/>
        <end position="795"/>
    </location>
</feature>